<dbReference type="EMBL" id="NMUH01018849">
    <property type="protein sequence ID" value="MQM23959.1"/>
    <property type="molecule type" value="Genomic_DNA"/>
</dbReference>
<dbReference type="AlphaFoldDB" id="A0A843XVG5"/>
<reference evidence="2" key="1">
    <citation type="submission" date="2017-07" db="EMBL/GenBank/DDBJ databases">
        <title>Taro Niue Genome Assembly and Annotation.</title>
        <authorList>
            <person name="Atibalentja N."/>
            <person name="Keating K."/>
            <person name="Fields C.J."/>
        </authorList>
    </citation>
    <scope>NUCLEOTIDE SEQUENCE</scope>
    <source>
        <strain evidence="2">Niue_2</strain>
        <tissue evidence="2">Leaf</tissue>
    </source>
</reference>
<keyword evidence="3" id="KW-1185">Reference proteome</keyword>
<comment type="caution">
    <text evidence="2">The sequence shown here is derived from an EMBL/GenBank/DDBJ whole genome shotgun (WGS) entry which is preliminary data.</text>
</comment>
<dbReference type="OrthoDB" id="1726002at2759"/>
<accession>A0A843XVG5</accession>
<dbReference type="Proteomes" id="UP000652761">
    <property type="component" value="Unassembled WGS sequence"/>
</dbReference>
<name>A0A843XVG5_COLES</name>
<protein>
    <submittedName>
        <fullName evidence="2">Uncharacterized protein</fullName>
    </submittedName>
</protein>
<evidence type="ECO:0000256" key="1">
    <source>
        <dbReference type="SAM" id="SignalP"/>
    </source>
</evidence>
<feature type="signal peptide" evidence="1">
    <location>
        <begin position="1"/>
        <end position="27"/>
    </location>
</feature>
<evidence type="ECO:0000313" key="2">
    <source>
        <dbReference type="EMBL" id="MQM23959.1"/>
    </source>
</evidence>
<sequence>MALEPCSGMFLLVLIQIWMLKWNLGHSKKLEIQPQGDRQSDTTLLCNEPPNMAYWEVHYFD</sequence>
<proteinExistence type="predicted"/>
<evidence type="ECO:0000313" key="3">
    <source>
        <dbReference type="Proteomes" id="UP000652761"/>
    </source>
</evidence>
<feature type="chain" id="PRO_5032596475" evidence="1">
    <location>
        <begin position="28"/>
        <end position="61"/>
    </location>
</feature>
<organism evidence="2 3">
    <name type="scientific">Colocasia esculenta</name>
    <name type="common">Wild taro</name>
    <name type="synonym">Arum esculentum</name>
    <dbReference type="NCBI Taxonomy" id="4460"/>
    <lineage>
        <taxon>Eukaryota</taxon>
        <taxon>Viridiplantae</taxon>
        <taxon>Streptophyta</taxon>
        <taxon>Embryophyta</taxon>
        <taxon>Tracheophyta</taxon>
        <taxon>Spermatophyta</taxon>
        <taxon>Magnoliopsida</taxon>
        <taxon>Liliopsida</taxon>
        <taxon>Araceae</taxon>
        <taxon>Aroideae</taxon>
        <taxon>Colocasieae</taxon>
        <taxon>Colocasia</taxon>
    </lineage>
</organism>
<gene>
    <name evidence="2" type="ORF">Taro_057027</name>
</gene>
<keyword evidence="1" id="KW-0732">Signal</keyword>